<protein>
    <submittedName>
        <fullName evidence="3">Pyridoxamine 5'-phosphate oxidase family protein</fullName>
    </submittedName>
</protein>
<name>A0A4Y6UZI2_SACBS</name>
<dbReference type="EMBL" id="CP041217">
    <property type="protein sequence ID" value="QDH21990.1"/>
    <property type="molecule type" value="Genomic_DNA"/>
</dbReference>
<dbReference type="Gene3D" id="2.30.110.10">
    <property type="entry name" value="Electron Transport, Fmn-binding Protein, Chain A"/>
    <property type="match status" value="1"/>
</dbReference>
<proteinExistence type="predicted"/>
<dbReference type="PANTHER" id="PTHR34818">
    <property type="entry name" value="PROTEIN BLI-3"/>
    <property type="match status" value="1"/>
</dbReference>
<dbReference type="OrthoDB" id="9795235at2"/>
<dbReference type="InterPro" id="IPR038725">
    <property type="entry name" value="YdaG_split_barrel_FMN-bd"/>
</dbReference>
<organism evidence="3 4">
    <name type="scientific">Saccharibacillus brassicae</name>
    <dbReference type="NCBI Taxonomy" id="2583377"/>
    <lineage>
        <taxon>Bacteria</taxon>
        <taxon>Bacillati</taxon>
        <taxon>Bacillota</taxon>
        <taxon>Bacilli</taxon>
        <taxon>Bacillales</taxon>
        <taxon>Paenibacillaceae</taxon>
        <taxon>Saccharibacillus</taxon>
    </lineage>
</organism>
<keyword evidence="4" id="KW-1185">Reference proteome</keyword>
<dbReference type="AlphaFoldDB" id="A0A4Y6UZI2"/>
<dbReference type="PANTHER" id="PTHR34818:SF1">
    <property type="entry name" value="PROTEIN BLI-3"/>
    <property type="match status" value="1"/>
</dbReference>
<sequence length="178" mass="19811">MSKLHTNAATSDPKAIETVRDLIQDIETAMLTTVSDTGLVSRPMKTQHIEFDGDLWFLTKKDTSKYDEILKDPRVNLAYAGKSYVSISGTAEFVEDDARKKVLWNKMYEKILGTPYDDPNLVLIRVTTDTAEYWESGSAVKMITHLLKKAVGKGSEPKSEPGLNETVDLESAPKTPTD</sequence>
<evidence type="ECO:0000313" key="4">
    <source>
        <dbReference type="Proteomes" id="UP000316968"/>
    </source>
</evidence>
<feature type="region of interest" description="Disordered" evidence="1">
    <location>
        <begin position="152"/>
        <end position="178"/>
    </location>
</feature>
<dbReference type="InterPro" id="IPR012349">
    <property type="entry name" value="Split_barrel_FMN-bd"/>
</dbReference>
<gene>
    <name evidence="3" type="ORF">FFV09_14760</name>
</gene>
<evidence type="ECO:0000313" key="3">
    <source>
        <dbReference type="EMBL" id="QDH21990.1"/>
    </source>
</evidence>
<evidence type="ECO:0000259" key="2">
    <source>
        <dbReference type="Pfam" id="PF16242"/>
    </source>
</evidence>
<dbReference type="InterPro" id="IPR052917">
    <property type="entry name" value="Stress-Dev_Protein"/>
</dbReference>
<dbReference type="Proteomes" id="UP000316968">
    <property type="component" value="Chromosome"/>
</dbReference>
<dbReference type="SUPFAM" id="SSF50475">
    <property type="entry name" value="FMN-binding split barrel"/>
    <property type="match status" value="1"/>
</dbReference>
<reference evidence="3 4" key="1">
    <citation type="submission" date="2019-06" db="EMBL/GenBank/DDBJ databases">
        <title>Saccharibacillus brassicae sp. nov., an endophytic bacterium isolated from Chinese cabbage seeds (Brassica pekinensis).</title>
        <authorList>
            <person name="Jiang L."/>
            <person name="Lee J."/>
            <person name="Kim S.W."/>
        </authorList>
    </citation>
    <scope>NUCLEOTIDE SEQUENCE [LARGE SCALE GENOMIC DNA]</scope>
    <source>
        <strain evidence="4">KCTC 43072 / ATSA2</strain>
    </source>
</reference>
<dbReference type="Pfam" id="PF16242">
    <property type="entry name" value="Pyrid_ox_like"/>
    <property type="match status" value="1"/>
</dbReference>
<accession>A0A4Y6UZI2</accession>
<dbReference type="RefSeq" id="WP_141448534.1">
    <property type="nucleotide sequence ID" value="NZ_CP041217.1"/>
</dbReference>
<feature type="domain" description="General stress protein FMN-binding split barrel" evidence="2">
    <location>
        <begin position="15"/>
        <end position="153"/>
    </location>
</feature>
<dbReference type="KEGG" id="saca:FFV09_14760"/>
<evidence type="ECO:0000256" key="1">
    <source>
        <dbReference type="SAM" id="MobiDB-lite"/>
    </source>
</evidence>